<evidence type="ECO:0000313" key="2">
    <source>
        <dbReference type="Proteomes" id="UP001219537"/>
    </source>
</evidence>
<dbReference type="PROSITE" id="PS51257">
    <property type="entry name" value="PROKAR_LIPOPROTEIN"/>
    <property type="match status" value="1"/>
</dbReference>
<protein>
    <submittedName>
        <fullName evidence="1">Uncharacterized protein</fullName>
    </submittedName>
</protein>
<dbReference type="Proteomes" id="UP001219537">
    <property type="component" value="Chromosome 1"/>
</dbReference>
<name>A0AAQ2XUP5_9VIBR</name>
<evidence type="ECO:0000313" key="1">
    <source>
        <dbReference type="EMBL" id="WDG06984.1"/>
    </source>
</evidence>
<organism evidence="1 2">
    <name type="scientific">Vibrio campbellii</name>
    <dbReference type="NCBI Taxonomy" id="680"/>
    <lineage>
        <taxon>Bacteria</taxon>
        <taxon>Pseudomonadati</taxon>
        <taxon>Pseudomonadota</taxon>
        <taxon>Gammaproteobacteria</taxon>
        <taxon>Vibrionales</taxon>
        <taxon>Vibrionaceae</taxon>
        <taxon>Vibrio</taxon>
    </lineage>
</organism>
<dbReference type="RefSeq" id="WP_274290237.1">
    <property type="nucleotide sequence ID" value="NZ_CP117988.1"/>
</dbReference>
<accession>A0AAQ2XUP5</accession>
<dbReference type="EMBL" id="CP117988">
    <property type="protein sequence ID" value="WDG06984.1"/>
    <property type="molecule type" value="Genomic_DNA"/>
</dbReference>
<dbReference type="AlphaFoldDB" id="A0AAQ2XUP5"/>
<proteinExistence type="predicted"/>
<gene>
    <name evidence="1" type="ORF">PUN50_09495</name>
</gene>
<sequence>MTQLLRFQLRGYRPPKLIFGAFVLCLLAGCKGSSDKDEGSVLPPPEPQTAIYSEDIAENALSGSTSEIALGPHVSTNDNSSFRIVSVASLSGEQCQITGITDDAFDVVSDDTQDCIFRYQVAPANGDSTSYSYARVAVASTYSSSTLPRITASTTEGIDITIDLEVELGSSVPDSSFELQEDMVVIGSGTAEYINSKQIRFSPSGKGQSEIHYSYQSAEALKVGTISVSVSQLSTNTAPRADSFAHDKLLVLGESVVIDVGGYVGDVDGDDVQLIAIENFNSTATLFDATDTTNTKFTFSSTTPGPHDVAYTVSDHRGGYTTSVARIEVEPDFSLIQDWEDIVTHDPVIGSDIRLFAPMSKVYADYVNASYTSTHIESGEKGPKGSEVVMQTLKQARAYCKTRGGRLPLQRELDSLITNEISAFTTHNWPTEVNYWTAEKVSELNAATASLFDGATGQQPGTDVGYTTCVDMSNPSVKDFSVSPSLISASGNEYLYQLLVNHPDGGTGAFQDIELEALEENGVFSSGETHQELVADSTGKQSVSYFDTAFNSSVISSLVSSTNELYPFVPDEDASSLETQDGSKWNHVDTRFGHTPPPIGANGIPVLYNYSAEKGMGSSSVYKEHFIGSDFVMALHIRNKGTLSYGAISFFIEQQGNMPDSTWYNPANDPERDQPGAPQTEDTFNIVTQYAKQEFNFYSGFDNFVGNTPAEVRYVDRYLWFQKKGDMLYHYSSPTPERPSEPEFVGTFDWGAIDPTQPYWVGAGGATNYEEVEAYIVNANFSSYL</sequence>
<reference evidence="1" key="1">
    <citation type="submission" date="2023-02" db="EMBL/GenBank/DDBJ databases">
        <title>Isolation, identification, and genome analysis of Vibrio campbellii in the Penaeus vannamei larvae stage.</title>
        <authorList>
            <person name="Huang T."/>
            <person name="Zhang B."/>
        </authorList>
    </citation>
    <scope>NUCLEOTIDE SEQUENCE</scope>
    <source>
        <strain evidence="1">20220413_1</strain>
    </source>
</reference>